<reference evidence="2" key="1">
    <citation type="journal article" date="2015" name="Nature">
        <title>Complex archaea that bridge the gap between prokaryotes and eukaryotes.</title>
        <authorList>
            <person name="Spang A."/>
            <person name="Saw J.H."/>
            <person name="Jorgensen S.L."/>
            <person name="Zaremba-Niedzwiedzka K."/>
            <person name="Martijn J."/>
            <person name="Lind A.E."/>
            <person name="van Eijk R."/>
            <person name="Schleper C."/>
            <person name="Guy L."/>
            <person name="Ettema T.J."/>
        </authorList>
    </citation>
    <scope>NUCLEOTIDE SEQUENCE</scope>
</reference>
<gene>
    <name evidence="2" type="ORF">LCGC14_2581310</name>
</gene>
<dbReference type="Pfam" id="PF13338">
    <property type="entry name" value="AbiEi_4"/>
    <property type="match status" value="1"/>
</dbReference>
<evidence type="ECO:0000259" key="1">
    <source>
        <dbReference type="Pfam" id="PF13338"/>
    </source>
</evidence>
<name>A0A0F9D736_9ZZZZ</name>
<protein>
    <recommendedName>
        <fullName evidence="1">AbiEi antitoxin N-terminal domain-containing protein</fullName>
    </recommendedName>
</protein>
<dbReference type="AlphaFoldDB" id="A0A0F9D736"/>
<feature type="domain" description="AbiEi antitoxin N-terminal" evidence="1">
    <location>
        <begin position="13"/>
        <end position="65"/>
    </location>
</feature>
<sequence>MEKLAGIGKADRERMAAIIRGTKGTVSVGDAARILNVASTDAAKMLSRWSKKGWMSRIRRGLYVSVPLESRTADVPLEDPWLIADRLFSPCYIGGWSAAEYFDLTEQIFSTVIVMTVQKPRNRRPDIKGTEFMLRTISEKAMFGLKPVWRGQVKIFVSDPTRTMLDMLVDPIFGGGIRSVKDMLVNYMRSGNRNLEQLIEYGEQLGNGVVFKRLGFILEKIAPDETKIIEKCRLQLTAGNAKFDPKLNNIKLITRWRLWVPEKWKRMEPVD</sequence>
<proteinExistence type="predicted"/>
<dbReference type="EMBL" id="LAZR01043102">
    <property type="protein sequence ID" value="KKL07903.1"/>
    <property type="molecule type" value="Genomic_DNA"/>
</dbReference>
<evidence type="ECO:0000313" key="2">
    <source>
        <dbReference type="EMBL" id="KKL07903.1"/>
    </source>
</evidence>
<accession>A0A0F9D736</accession>
<comment type="caution">
    <text evidence="2">The sequence shown here is derived from an EMBL/GenBank/DDBJ whole genome shotgun (WGS) entry which is preliminary data.</text>
</comment>
<organism evidence="2">
    <name type="scientific">marine sediment metagenome</name>
    <dbReference type="NCBI Taxonomy" id="412755"/>
    <lineage>
        <taxon>unclassified sequences</taxon>
        <taxon>metagenomes</taxon>
        <taxon>ecological metagenomes</taxon>
    </lineage>
</organism>
<dbReference type="InterPro" id="IPR025159">
    <property type="entry name" value="AbiEi_N"/>
</dbReference>